<gene>
    <name evidence="9" type="ORF">SAMN05216366_12625</name>
</gene>
<keyword evidence="3" id="KW-0813">Transport</keyword>
<evidence type="ECO:0000256" key="1">
    <source>
        <dbReference type="ARBA" id="ARBA00004196"/>
    </source>
</evidence>
<feature type="domain" description="CusB-like beta-barrel" evidence="7">
    <location>
        <begin position="206"/>
        <end position="278"/>
    </location>
</feature>
<protein>
    <submittedName>
        <fullName evidence="9">RND family efflux transporter, MFP subunit</fullName>
    </submittedName>
</protein>
<dbReference type="InterPro" id="IPR058627">
    <property type="entry name" value="MdtA-like_C"/>
</dbReference>
<proteinExistence type="inferred from homology"/>
<dbReference type="Pfam" id="PF25917">
    <property type="entry name" value="BSH_RND"/>
    <property type="match status" value="1"/>
</dbReference>
<comment type="subcellular location">
    <subcellularLocation>
        <location evidence="1">Cell envelope</location>
    </subcellularLocation>
</comment>
<feature type="domain" description="Multidrug resistance protein MdtA-like alpha-helical hairpin" evidence="5">
    <location>
        <begin position="100"/>
        <end position="167"/>
    </location>
</feature>
<name>A0A1H0TVK1_SELRU</name>
<dbReference type="Pfam" id="PF25967">
    <property type="entry name" value="RND-MFP_C"/>
    <property type="match status" value="1"/>
</dbReference>
<dbReference type="RefSeq" id="WP_074572962.1">
    <property type="nucleotide sequence ID" value="NZ_FNJQ01000026.1"/>
</dbReference>
<evidence type="ECO:0000259" key="6">
    <source>
        <dbReference type="Pfam" id="PF25917"/>
    </source>
</evidence>
<dbReference type="PANTHER" id="PTHR30469:SF15">
    <property type="entry name" value="HLYD FAMILY OF SECRETION PROTEINS"/>
    <property type="match status" value="1"/>
</dbReference>
<organism evidence="9 10">
    <name type="scientific">Selenomonas ruminantium</name>
    <dbReference type="NCBI Taxonomy" id="971"/>
    <lineage>
        <taxon>Bacteria</taxon>
        <taxon>Bacillati</taxon>
        <taxon>Bacillota</taxon>
        <taxon>Negativicutes</taxon>
        <taxon>Selenomonadales</taxon>
        <taxon>Selenomonadaceae</taxon>
        <taxon>Selenomonas</taxon>
    </lineage>
</organism>
<dbReference type="AlphaFoldDB" id="A0A1H0TVK1"/>
<dbReference type="Proteomes" id="UP000182412">
    <property type="component" value="Unassembled WGS sequence"/>
</dbReference>
<evidence type="ECO:0000259" key="7">
    <source>
        <dbReference type="Pfam" id="PF25954"/>
    </source>
</evidence>
<dbReference type="Gene3D" id="2.40.50.100">
    <property type="match status" value="1"/>
</dbReference>
<evidence type="ECO:0000256" key="3">
    <source>
        <dbReference type="ARBA" id="ARBA00022448"/>
    </source>
</evidence>
<dbReference type="SUPFAM" id="SSF111369">
    <property type="entry name" value="HlyD-like secretion proteins"/>
    <property type="match status" value="1"/>
</dbReference>
<dbReference type="InterPro" id="IPR006143">
    <property type="entry name" value="RND_pump_MFP"/>
</dbReference>
<dbReference type="PROSITE" id="PS51257">
    <property type="entry name" value="PROKAR_LIPOPROTEIN"/>
    <property type="match status" value="1"/>
</dbReference>
<feature type="domain" description="Multidrug resistance protein MdtA-like C-terminal permuted SH3" evidence="8">
    <location>
        <begin position="289"/>
        <end position="345"/>
    </location>
</feature>
<dbReference type="Pfam" id="PF25954">
    <property type="entry name" value="Beta-barrel_RND_2"/>
    <property type="match status" value="1"/>
</dbReference>
<sequence length="358" mass="37487">MKNFKVLTAALLALALLVTGCGKQEQAAEKPVLVKTQQAGVGANVESGDYAGTVKGRHETNMSFQVGGQILARNVQAGSRVRAGDVLMVIDARDVQQQSNQGDAQVASARAQLDLAEKNLERYSQLYQENAVSKATLDQYQTNYDAAFAAYRSALAQQNQGHNALGYTNLIAGANGVVSAVSAEEGQVVAAGQTVLTLVQTGEMEVEISVPENKVSELSLGMPVSVNFWALKGRADGSIREISPMADATTRTYKVRVAIPQPPEGMQLGMTANVSIKGTAAGEAAEGAVLPLAAVFQDGDTPQVWVVGDGNQLTAKAVTVENLGDDKVRVSGLAAGDLVVTAGVHKLHEGQTVRTEAD</sequence>
<dbReference type="GO" id="GO:1990281">
    <property type="term" value="C:efflux pump complex"/>
    <property type="evidence" value="ECO:0007669"/>
    <property type="project" value="TreeGrafter"/>
</dbReference>
<evidence type="ECO:0000256" key="2">
    <source>
        <dbReference type="ARBA" id="ARBA00009477"/>
    </source>
</evidence>
<feature type="signal peptide" evidence="4">
    <location>
        <begin position="1"/>
        <end position="27"/>
    </location>
</feature>
<accession>A0A1H0TVK1</accession>
<dbReference type="Gene3D" id="2.40.30.170">
    <property type="match status" value="1"/>
</dbReference>
<dbReference type="OrthoDB" id="9813967at2"/>
<evidence type="ECO:0000256" key="4">
    <source>
        <dbReference type="SAM" id="SignalP"/>
    </source>
</evidence>
<evidence type="ECO:0000313" key="10">
    <source>
        <dbReference type="Proteomes" id="UP000182412"/>
    </source>
</evidence>
<dbReference type="InterPro" id="IPR058624">
    <property type="entry name" value="MdtA-like_HH"/>
</dbReference>
<comment type="similarity">
    <text evidence="2">Belongs to the membrane fusion protein (MFP) (TC 8.A.1) family.</text>
</comment>
<dbReference type="GO" id="GO:0015562">
    <property type="term" value="F:efflux transmembrane transporter activity"/>
    <property type="evidence" value="ECO:0007669"/>
    <property type="project" value="TreeGrafter"/>
</dbReference>
<feature type="chain" id="PRO_5010248909" evidence="4">
    <location>
        <begin position="28"/>
        <end position="358"/>
    </location>
</feature>
<dbReference type="EMBL" id="FNJQ01000026">
    <property type="protein sequence ID" value="SDP57576.1"/>
    <property type="molecule type" value="Genomic_DNA"/>
</dbReference>
<dbReference type="NCBIfam" id="TIGR01730">
    <property type="entry name" value="RND_mfp"/>
    <property type="match status" value="1"/>
</dbReference>
<evidence type="ECO:0000259" key="5">
    <source>
        <dbReference type="Pfam" id="PF25876"/>
    </source>
</evidence>
<dbReference type="InterPro" id="IPR058625">
    <property type="entry name" value="MdtA-like_BSH"/>
</dbReference>
<dbReference type="Gene3D" id="1.10.287.470">
    <property type="entry name" value="Helix hairpin bin"/>
    <property type="match status" value="1"/>
</dbReference>
<reference evidence="9 10" key="1">
    <citation type="submission" date="2016-10" db="EMBL/GenBank/DDBJ databases">
        <authorList>
            <person name="de Groot N.N."/>
        </authorList>
    </citation>
    <scope>NUCLEOTIDE SEQUENCE [LARGE SCALE GENOMIC DNA]</scope>
    <source>
        <strain evidence="9 10">S137</strain>
    </source>
</reference>
<dbReference type="Pfam" id="PF25876">
    <property type="entry name" value="HH_MFP_RND"/>
    <property type="match status" value="1"/>
</dbReference>
<evidence type="ECO:0000313" key="9">
    <source>
        <dbReference type="EMBL" id="SDP57576.1"/>
    </source>
</evidence>
<feature type="domain" description="Multidrug resistance protein MdtA-like barrel-sandwich hybrid" evidence="6">
    <location>
        <begin position="64"/>
        <end position="199"/>
    </location>
</feature>
<evidence type="ECO:0000259" key="8">
    <source>
        <dbReference type="Pfam" id="PF25967"/>
    </source>
</evidence>
<dbReference type="Gene3D" id="2.40.420.20">
    <property type="match status" value="1"/>
</dbReference>
<dbReference type="InterPro" id="IPR058792">
    <property type="entry name" value="Beta-barrel_RND_2"/>
</dbReference>
<dbReference type="PANTHER" id="PTHR30469">
    <property type="entry name" value="MULTIDRUG RESISTANCE PROTEIN MDTA"/>
    <property type="match status" value="1"/>
</dbReference>
<keyword evidence="4" id="KW-0732">Signal</keyword>